<proteinExistence type="predicted"/>
<protein>
    <submittedName>
        <fullName evidence="1">Uncharacterized protein</fullName>
    </submittedName>
</protein>
<reference evidence="1" key="1">
    <citation type="submission" date="2014-11" db="EMBL/GenBank/DDBJ databases">
        <authorList>
            <person name="Amaro Gonzalez C."/>
        </authorList>
    </citation>
    <scope>NUCLEOTIDE SEQUENCE</scope>
</reference>
<accession>A0A0E9QMV6</accession>
<name>A0A0E9QMV6_ANGAN</name>
<evidence type="ECO:0000313" key="1">
    <source>
        <dbReference type="EMBL" id="JAH17388.1"/>
    </source>
</evidence>
<dbReference type="EMBL" id="GBXM01091189">
    <property type="protein sequence ID" value="JAH17388.1"/>
    <property type="molecule type" value="Transcribed_RNA"/>
</dbReference>
<dbReference type="AlphaFoldDB" id="A0A0E9QMV6"/>
<reference evidence="1" key="2">
    <citation type="journal article" date="2015" name="Fish Shellfish Immunol.">
        <title>Early steps in the European eel (Anguilla anguilla)-Vibrio vulnificus interaction in the gills: Role of the RtxA13 toxin.</title>
        <authorList>
            <person name="Callol A."/>
            <person name="Pajuelo D."/>
            <person name="Ebbesson L."/>
            <person name="Teles M."/>
            <person name="MacKenzie S."/>
            <person name="Amaro C."/>
        </authorList>
    </citation>
    <scope>NUCLEOTIDE SEQUENCE</scope>
</reference>
<organism evidence="1">
    <name type="scientific">Anguilla anguilla</name>
    <name type="common">European freshwater eel</name>
    <name type="synonym">Muraena anguilla</name>
    <dbReference type="NCBI Taxonomy" id="7936"/>
    <lineage>
        <taxon>Eukaryota</taxon>
        <taxon>Metazoa</taxon>
        <taxon>Chordata</taxon>
        <taxon>Craniata</taxon>
        <taxon>Vertebrata</taxon>
        <taxon>Euteleostomi</taxon>
        <taxon>Actinopterygii</taxon>
        <taxon>Neopterygii</taxon>
        <taxon>Teleostei</taxon>
        <taxon>Anguilliformes</taxon>
        <taxon>Anguillidae</taxon>
        <taxon>Anguilla</taxon>
    </lineage>
</organism>
<sequence>MRFKLYSYIGFVAVLKSRSRVCIQ</sequence>